<reference evidence="2" key="1">
    <citation type="submission" date="2017-04" db="EMBL/GenBank/DDBJ databases">
        <authorList>
            <person name="Varghese N."/>
            <person name="Submissions S."/>
        </authorList>
    </citation>
    <scope>NUCLEOTIDE SEQUENCE [LARGE SCALE GENOMIC DNA]</scope>
    <source>
        <strain evidence="2">RKEM611</strain>
    </source>
</reference>
<dbReference type="AlphaFoldDB" id="A0A1Y6BYZ0"/>
<evidence type="ECO:0000313" key="1">
    <source>
        <dbReference type="EMBL" id="SMF27357.1"/>
    </source>
</evidence>
<organism evidence="1 2">
    <name type="scientific">Pseudobacteriovorax antillogorgiicola</name>
    <dbReference type="NCBI Taxonomy" id="1513793"/>
    <lineage>
        <taxon>Bacteria</taxon>
        <taxon>Pseudomonadati</taxon>
        <taxon>Bdellovibrionota</taxon>
        <taxon>Oligoflexia</taxon>
        <taxon>Oligoflexales</taxon>
        <taxon>Pseudobacteriovoracaceae</taxon>
        <taxon>Pseudobacteriovorax</taxon>
    </lineage>
</organism>
<keyword evidence="2" id="KW-1185">Reference proteome</keyword>
<sequence length="398" mass="44689">MWRRILLLCWLPAKLWAYEVAIEGNARTENVYIDRLLNRCFDDLKEAPKSEIETCLMDSKIFSEVVVDKRSDGMTVTIKDRWTLIPIPNLQVSKTDTRYGLFLVETNFLGMGHRIIAGGFSGNRAELGYGSFQFKNVFDTPLRINITTLSLNEEYHLYDGDDILFKQIEKRGRVSLDLGLPFGRSSEILIGFGSFASTFGEVEQFGRASNYSFDAVTLSGNLGAKNFRLYYENGWDLRYRVIRQTHRTDEEDLETMVNGQLHYGTSLFQGHSALSLTGFYRYTSATLAQKGFIYLGDSPGFRGIPKNGVWARKASALSAYLPTPIWKVTAGTLVTGPFVDIGILEYAILKPKPVQYKAYGIGTYFFLKEVALPGVGIEVGYNPDYSGQFLKVSLGGSL</sequence>
<dbReference type="STRING" id="1513793.SAMN06296036_108213"/>
<protein>
    <recommendedName>
        <fullName evidence="3">Surface antigen</fullName>
    </recommendedName>
</protein>
<dbReference type="Proteomes" id="UP000192907">
    <property type="component" value="Unassembled WGS sequence"/>
</dbReference>
<evidence type="ECO:0008006" key="3">
    <source>
        <dbReference type="Google" id="ProtNLM"/>
    </source>
</evidence>
<proteinExistence type="predicted"/>
<evidence type="ECO:0000313" key="2">
    <source>
        <dbReference type="Proteomes" id="UP000192907"/>
    </source>
</evidence>
<gene>
    <name evidence="1" type="ORF">SAMN06296036_108213</name>
</gene>
<accession>A0A1Y6BYZ0</accession>
<dbReference type="EMBL" id="FWZT01000008">
    <property type="protein sequence ID" value="SMF27357.1"/>
    <property type="molecule type" value="Genomic_DNA"/>
</dbReference>
<name>A0A1Y6BYZ0_9BACT</name>